<organism evidence="1 2">
    <name type="scientific">Xenoophorus captivus</name>
    <dbReference type="NCBI Taxonomy" id="1517983"/>
    <lineage>
        <taxon>Eukaryota</taxon>
        <taxon>Metazoa</taxon>
        <taxon>Chordata</taxon>
        <taxon>Craniata</taxon>
        <taxon>Vertebrata</taxon>
        <taxon>Euteleostomi</taxon>
        <taxon>Actinopterygii</taxon>
        <taxon>Neopterygii</taxon>
        <taxon>Teleostei</taxon>
        <taxon>Neoteleostei</taxon>
        <taxon>Acanthomorphata</taxon>
        <taxon>Ovalentaria</taxon>
        <taxon>Atherinomorphae</taxon>
        <taxon>Cyprinodontiformes</taxon>
        <taxon>Goodeidae</taxon>
        <taxon>Xenoophorus</taxon>
    </lineage>
</organism>
<sequence>VEGMTDWLQDKNQLQANVYLILLESPFLGEFEKGDNKGVVVSHVVYPLQALQAHASTVPSLL</sequence>
<protein>
    <submittedName>
        <fullName evidence="1">Uncharacterized protein</fullName>
    </submittedName>
</protein>
<dbReference type="EMBL" id="JAHRIN010004459">
    <property type="protein sequence ID" value="MEQ2192962.1"/>
    <property type="molecule type" value="Genomic_DNA"/>
</dbReference>
<comment type="caution">
    <text evidence="1">The sequence shown here is derived from an EMBL/GenBank/DDBJ whole genome shotgun (WGS) entry which is preliminary data.</text>
</comment>
<proteinExistence type="predicted"/>
<evidence type="ECO:0000313" key="2">
    <source>
        <dbReference type="Proteomes" id="UP001434883"/>
    </source>
</evidence>
<evidence type="ECO:0000313" key="1">
    <source>
        <dbReference type="EMBL" id="MEQ2192962.1"/>
    </source>
</evidence>
<accession>A0ABV0QAX2</accession>
<dbReference type="Proteomes" id="UP001434883">
    <property type="component" value="Unassembled WGS sequence"/>
</dbReference>
<gene>
    <name evidence="1" type="ORF">XENOCAPTIV_020642</name>
</gene>
<reference evidence="1 2" key="1">
    <citation type="submission" date="2021-06" db="EMBL/GenBank/DDBJ databases">
        <authorList>
            <person name="Palmer J.M."/>
        </authorList>
    </citation>
    <scope>NUCLEOTIDE SEQUENCE [LARGE SCALE GENOMIC DNA]</scope>
    <source>
        <strain evidence="1 2">XC_2019</strain>
        <tissue evidence="1">Muscle</tissue>
    </source>
</reference>
<feature type="non-terminal residue" evidence="1">
    <location>
        <position position="1"/>
    </location>
</feature>
<keyword evidence="2" id="KW-1185">Reference proteome</keyword>
<name>A0ABV0QAX2_9TELE</name>